<dbReference type="AlphaFoldDB" id="A0A0A2CC50"/>
<keyword evidence="1" id="KW-0472">Membrane</keyword>
<name>A0A0A2CC50_PROMR</name>
<sequence length="38" mass="4416">MASFDKAAFEKKAFKFVPYLILGKIIFAAWFISYLVKL</sequence>
<organism evidence="2 3">
    <name type="scientific">Prochlorococcus marinus str. PAC1</name>
    <dbReference type="NCBI Taxonomy" id="59924"/>
    <lineage>
        <taxon>Bacteria</taxon>
        <taxon>Bacillati</taxon>
        <taxon>Cyanobacteriota</taxon>
        <taxon>Cyanophyceae</taxon>
        <taxon>Synechococcales</taxon>
        <taxon>Prochlorococcaceae</taxon>
        <taxon>Prochlorococcus</taxon>
    </lineage>
</organism>
<feature type="transmembrane region" description="Helical" evidence="1">
    <location>
        <begin position="16"/>
        <end position="36"/>
    </location>
</feature>
<comment type="caution">
    <text evidence="2">The sequence shown here is derived from an EMBL/GenBank/DDBJ whole genome shotgun (WGS) entry which is preliminary data.</text>
</comment>
<dbReference type="Proteomes" id="UP000030392">
    <property type="component" value="Unassembled WGS sequence"/>
</dbReference>
<keyword evidence="1" id="KW-0812">Transmembrane</keyword>
<keyword evidence="1" id="KW-1133">Transmembrane helix</keyword>
<proteinExistence type="predicted"/>
<dbReference type="EMBL" id="JNAX01000001">
    <property type="protein sequence ID" value="KGG22490.1"/>
    <property type="molecule type" value="Genomic_DNA"/>
</dbReference>
<evidence type="ECO:0000313" key="3">
    <source>
        <dbReference type="Proteomes" id="UP000030392"/>
    </source>
</evidence>
<protein>
    <submittedName>
        <fullName evidence="2">Uncharacterized protein</fullName>
    </submittedName>
</protein>
<accession>A0A0A2CC50</accession>
<evidence type="ECO:0000313" key="2">
    <source>
        <dbReference type="EMBL" id="KGG22490.1"/>
    </source>
</evidence>
<evidence type="ECO:0000256" key="1">
    <source>
        <dbReference type="SAM" id="Phobius"/>
    </source>
</evidence>
<gene>
    <name evidence="2" type="ORF">EV03_0007</name>
</gene>
<reference evidence="3" key="1">
    <citation type="journal article" date="2014" name="Sci. Data">
        <title>Genomes of diverse isolates of the marine cyanobacterium Prochlorococcus.</title>
        <authorList>
            <person name="Biller S."/>
            <person name="Berube P."/>
            <person name="Thompson J."/>
            <person name="Kelly L."/>
            <person name="Roggensack S."/>
            <person name="Awad L."/>
            <person name="Roache-Johnson K."/>
            <person name="Ding H."/>
            <person name="Giovannoni S.J."/>
            <person name="Moore L.R."/>
            <person name="Chisholm S.W."/>
        </authorList>
    </citation>
    <scope>NUCLEOTIDE SEQUENCE [LARGE SCALE GENOMIC DNA]</scope>
    <source>
        <strain evidence="3">PAC1</strain>
    </source>
</reference>